<dbReference type="EMBL" id="MBDL01000001">
    <property type="protein sequence ID" value="ODA14527.1"/>
    <property type="molecule type" value="Genomic_DNA"/>
</dbReference>
<evidence type="ECO:0000313" key="3">
    <source>
        <dbReference type="Proteomes" id="UP000186553"/>
    </source>
</evidence>
<gene>
    <name evidence="2" type="ORF">BBP83_01620</name>
</gene>
<protein>
    <submittedName>
        <fullName evidence="2">Uncharacterized protein</fullName>
    </submittedName>
</protein>
<organism evidence="2 3">
    <name type="scientific">Acinetobacter celticus</name>
    <dbReference type="NCBI Taxonomy" id="1891224"/>
    <lineage>
        <taxon>Bacteria</taxon>
        <taxon>Pseudomonadati</taxon>
        <taxon>Pseudomonadota</taxon>
        <taxon>Gammaproteobacteria</taxon>
        <taxon>Moraxellales</taxon>
        <taxon>Moraxellaceae</taxon>
        <taxon>Acinetobacter</taxon>
    </lineage>
</organism>
<evidence type="ECO:0000313" key="2">
    <source>
        <dbReference type="EMBL" id="ODA14527.1"/>
    </source>
</evidence>
<keyword evidence="1" id="KW-0812">Transmembrane</keyword>
<feature type="transmembrane region" description="Helical" evidence="1">
    <location>
        <begin position="51"/>
        <end position="71"/>
    </location>
</feature>
<evidence type="ECO:0000256" key="1">
    <source>
        <dbReference type="SAM" id="Phobius"/>
    </source>
</evidence>
<reference evidence="2 3" key="1">
    <citation type="submission" date="2016-07" db="EMBL/GenBank/DDBJ databases">
        <title>Acinetobacter sp. ANC 4603.</title>
        <authorList>
            <person name="Radolfova-Krizova L."/>
            <person name="Nemec A."/>
        </authorList>
    </citation>
    <scope>NUCLEOTIDE SEQUENCE [LARGE SCALE GENOMIC DNA]</scope>
    <source>
        <strain evidence="2 3">ANC 4603</strain>
    </source>
</reference>
<keyword evidence="1" id="KW-1133">Transmembrane helix</keyword>
<dbReference type="RefSeq" id="WP_068885666.1">
    <property type="nucleotide sequence ID" value="NZ_CBCRUU010000011.1"/>
</dbReference>
<accession>A0A1C3D120</accession>
<name>A0A1C3D120_9GAMM</name>
<dbReference type="AlphaFoldDB" id="A0A1C3D120"/>
<feature type="transmembrane region" description="Helical" evidence="1">
    <location>
        <begin position="20"/>
        <end position="39"/>
    </location>
</feature>
<keyword evidence="1" id="KW-0472">Membrane</keyword>
<proteinExistence type="predicted"/>
<comment type="caution">
    <text evidence="2">The sequence shown here is derived from an EMBL/GenBank/DDBJ whole genome shotgun (WGS) entry which is preliminary data.</text>
</comment>
<keyword evidence="3" id="KW-1185">Reference proteome</keyword>
<dbReference type="STRING" id="1891224.BBP83_01620"/>
<dbReference type="Proteomes" id="UP000186553">
    <property type="component" value="Unassembled WGS sequence"/>
</dbReference>
<sequence length="171" mass="20353">MIKNECFGALFYTYKNMNHQNILFIAIPTLLFIFLMLKLCFNLQQKTIERIILLISLPLIIGYIGNVYYYGLSMHKRALQSTSQINGCGWLEQKISFNYRKGRSEQAYKFRTENWQFIEFNGDTKSHERLPLLNQLKLRDAVCFRYAQNVQDQYKHYLLTDLQFNPKPPAY</sequence>